<evidence type="ECO:0000313" key="8">
    <source>
        <dbReference type="Proteomes" id="UP000326331"/>
    </source>
</evidence>
<dbReference type="Pfam" id="PF03631">
    <property type="entry name" value="Virul_fac_BrkB"/>
    <property type="match status" value="1"/>
</dbReference>
<dbReference type="NCBIfam" id="TIGR00765">
    <property type="entry name" value="yihY_not_rbn"/>
    <property type="match status" value="1"/>
</dbReference>
<feature type="transmembrane region" description="Helical" evidence="6">
    <location>
        <begin position="254"/>
        <end position="279"/>
    </location>
</feature>
<evidence type="ECO:0000313" key="7">
    <source>
        <dbReference type="EMBL" id="QFG02122.1"/>
    </source>
</evidence>
<organism evidence="7 8">
    <name type="scientific">Tepidiforma bonchosmolovskayae</name>
    <dbReference type="NCBI Taxonomy" id="2601677"/>
    <lineage>
        <taxon>Bacteria</taxon>
        <taxon>Bacillati</taxon>
        <taxon>Chloroflexota</taxon>
        <taxon>Tepidiformia</taxon>
        <taxon>Tepidiformales</taxon>
        <taxon>Tepidiformaceae</taxon>
        <taxon>Tepidiforma</taxon>
    </lineage>
</organism>
<reference evidence="7 8" key="1">
    <citation type="submission" date="2019-10" db="EMBL/GenBank/DDBJ databases">
        <title>Thermopilla bonchosmolovskayae gen. nov., sp. nov., a moderately thermophilic Chloroflexi bacterium from a Chukotka hot spring (Arctic, Russia), representing a novel classis Thermopillaia, which include previously uncultivated lineage OLB14.</title>
        <authorList>
            <person name="Kochetkova T.V."/>
            <person name="Zayulina K.S."/>
            <person name="Zhigarkov V.S."/>
            <person name="Minaev N.V."/>
            <person name="Novikov A."/>
            <person name="Toshchakov S.V."/>
            <person name="Elcheninov A.G."/>
            <person name="Kublanov I.V."/>
        </authorList>
    </citation>
    <scope>NUCLEOTIDE SEQUENCE [LARGE SCALE GENOMIC DNA]</scope>
    <source>
        <strain evidence="7 8">3753O</strain>
    </source>
</reference>
<comment type="subcellular location">
    <subcellularLocation>
        <location evidence="1">Cell membrane</location>
        <topology evidence="1">Multi-pass membrane protein</topology>
    </subcellularLocation>
</comment>
<dbReference type="Proteomes" id="UP000326331">
    <property type="component" value="Chromosome"/>
</dbReference>
<dbReference type="RefSeq" id="WP_158066059.1">
    <property type="nucleotide sequence ID" value="NZ_CP042829.1"/>
</dbReference>
<evidence type="ECO:0000256" key="5">
    <source>
        <dbReference type="ARBA" id="ARBA00023136"/>
    </source>
</evidence>
<feature type="transmembrane region" description="Helical" evidence="6">
    <location>
        <begin position="222"/>
        <end position="248"/>
    </location>
</feature>
<evidence type="ECO:0000256" key="6">
    <source>
        <dbReference type="SAM" id="Phobius"/>
    </source>
</evidence>
<keyword evidence="8" id="KW-1185">Reference proteome</keyword>
<dbReference type="PANTHER" id="PTHR30213:SF0">
    <property type="entry name" value="UPF0761 MEMBRANE PROTEIN YIHY"/>
    <property type="match status" value="1"/>
</dbReference>
<gene>
    <name evidence="7" type="ORF">Tbon_02025</name>
</gene>
<keyword evidence="5 6" id="KW-0472">Membrane</keyword>
<evidence type="ECO:0000256" key="1">
    <source>
        <dbReference type="ARBA" id="ARBA00004651"/>
    </source>
</evidence>
<dbReference type="InterPro" id="IPR017039">
    <property type="entry name" value="Virul_fac_BrkB"/>
</dbReference>
<evidence type="ECO:0000256" key="3">
    <source>
        <dbReference type="ARBA" id="ARBA00022692"/>
    </source>
</evidence>
<keyword evidence="2" id="KW-1003">Cell membrane</keyword>
<feature type="transmembrane region" description="Helical" evidence="6">
    <location>
        <begin position="190"/>
        <end position="210"/>
    </location>
</feature>
<proteinExistence type="predicted"/>
<keyword evidence="4 6" id="KW-1133">Transmembrane helix</keyword>
<name>A0ABX6BZ00_9CHLR</name>
<dbReference type="PANTHER" id="PTHR30213">
    <property type="entry name" value="INNER MEMBRANE PROTEIN YHJD"/>
    <property type="match status" value="1"/>
</dbReference>
<evidence type="ECO:0000256" key="2">
    <source>
        <dbReference type="ARBA" id="ARBA00022475"/>
    </source>
</evidence>
<feature type="transmembrane region" description="Helical" evidence="6">
    <location>
        <begin position="105"/>
        <end position="123"/>
    </location>
</feature>
<dbReference type="EMBL" id="CP042829">
    <property type="protein sequence ID" value="QFG02122.1"/>
    <property type="molecule type" value="Genomic_DNA"/>
</dbReference>
<accession>A0ABX6BZ00</accession>
<sequence>MRTRAGRSWRAVPGPVRAPVDVVAAAVRGYLDDNCTTYAAAIAYYAIFSIIPLGLITLSVFGLFADRQAIVDWVFEQVPLRETEDVRANVEEIVRRAQQFSPASLGFGLVFLVWASSGIFGAVRNGLNATAHAKVSRPFWRGKLIDILLVMVVGALVALSVAATAMARVVVARVDGAAPFPMDRALMTEIVGLVLAPVVTFTMFVVLYRVTPAARPAWRDALAGAALATVLFELAKNLVALVIAQSSFSRDTAIYAGFGTALAFLLWMYVNGSILLFGAEFGRALRMRREARRAERLPGPELLAAWSGRGGSELSQH</sequence>
<keyword evidence="3 6" id="KW-0812">Transmembrane</keyword>
<evidence type="ECO:0000256" key="4">
    <source>
        <dbReference type="ARBA" id="ARBA00022989"/>
    </source>
</evidence>
<protein>
    <submittedName>
        <fullName evidence="7">YihY/virulence factor BrkB family protein</fullName>
    </submittedName>
</protein>
<dbReference type="PIRSF" id="PIRSF035875">
    <property type="entry name" value="RNase_BN"/>
    <property type="match status" value="1"/>
</dbReference>
<feature type="transmembrane region" description="Helical" evidence="6">
    <location>
        <begin position="144"/>
        <end position="170"/>
    </location>
</feature>
<feature type="transmembrane region" description="Helical" evidence="6">
    <location>
        <begin position="42"/>
        <end position="65"/>
    </location>
</feature>